<dbReference type="PANTHER" id="PTHR43179:SF12">
    <property type="entry name" value="GALACTOFURANOSYLTRANSFERASE GLFT2"/>
    <property type="match status" value="1"/>
</dbReference>
<feature type="domain" description="Galactofuranosyltransferase GlfT2 N-terminal" evidence="6">
    <location>
        <begin position="78"/>
        <end position="186"/>
    </location>
</feature>
<comment type="similarity">
    <text evidence="2">Belongs to the glycosyltransferase 2 family.</text>
</comment>
<evidence type="ECO:0000256" key="2">
    <source>
        <dbReference type="ARBA" id="ARBA00006739"/>
    </source>
</evidence>
<feature type="region of interest" description="Disordered" evidence="5">
    <location>
        <begin position="523"/>
        <end position="545"/>
    </location>
</feature>
<dbReference type="Pfam" id="PF17994">
    <property type="entry name" value="Glft2_N"/>
    <property type="match status" value="1"/>
</dbReference>
<dbReference type="InterPro" id="IPR045699">
    <property type="entry name" value="GlfT2_C"/>
</dbReference>
<keyword evidence="4 8" id="KW-0808">Transferase</keyword>
<evidence type="ECO:0000256" key="5">
    <source>
        <dbReference type="SAM" id="MobiDB-lite"/>
    </source>
</evidence>
<evidence type="ECO:0000313" key="9">
    <source>
        <dbReference type="Proteomes" id="UP001206924"/>
    </source>
</evidence>
<dbReference type="RefSeq" id="WP_255865362.1">
    <property type="nucleotide sequence ID" value="NZ_CP104263.1"/>
</dbReference>
<organism evidence="8 9">
    <name type="scientific">Arthrobacter jinronghuae</name>
    <dbReference type="NCBI Taxonomy" id="2964609"/>
    <lineage>
        <taxon>Bacteria</taxon>
        <taxon>Bacillati</taxon>
        <taxon>Actinomycetota</taxon>
        <taxon>Actinomycetes</taxon>
        <taxon>Micrococcales</taxon>
        <taxon>Micrococcaceae</taxon>
        <taxon>Arthrobacter</taxon>
    </lineage>
</organism>
<dbReference type="Pfam" id="PF19320">
    <property type="entry name" value="GlfT2_domain3"/>
    <property type="match status" value="1"/>
</dbReference>
<evidence type="ECO:0000313" key="8">
    <source>
        <dbReference type="EMBL" id="MCQ1949847.1"/>
    </source>
</evidence>
<dbReference type="Gene3D" id="3.90.550.60">
    <property type="match status" value="1"/>
</dbReference>
<dbReference type="GO" id="GO:0016757">
    <property type="term" value="F:glycosyltransferase activity"/>
    <property type="evidence" value="ECO:0007669"/>
    <property type="project" value="UniProtKB-KW"/>
</dbReference>
<dbReference type="SUPFAM" id="SSF53448">
    <property type="entry name" value="Nucleotide-diphospho-sugar transferases"/>
    <property type="match status" value="1"/>
</dbReference>
<evidence type="ECO:0000256" key="3">
    <source>
        <dbReference type="ARBA" id="ARBA00022676"/>
    </source>
</evidence>
<evidence type="ECO:0000259" key="7">
    <source>
        <dbReference type="Pfam" id="PF19320"/>
    </source>
</evidence>
<dbReference type="PANTHER" id="PTHR43179">
    <property type="entry name" value="RHAMNOSYLTRANSFERASE WBBL"/>
    <property type="match status" value="1"/>
</dbReference>
<name>A0ABT1NQH0_9MICC</name>
<evidence type="ECO:0000259" key="6">
    <source>
        <dbReference type="Pfam" id="PF17994"/>
    </source>
</evidence>
<proteinExistence type="inferred from homology"/>
<dbReference type="InterPro" id="IPR029044">
    <property type="entry name" value="Nucleotide-diphossugar_trans"/>
</dbReference>
<feature type="domain" description="Galactofuranosyltransferase-2 C-terminal" evidence="7">
    <location>
        <begin position="462"/>
        <end position="654"/>
    </location>
</feature>
<sequence>MDIGTLNAPDGLDLADPSPSGGDERGGLRVLQRVVLPDARDIASLSLYIDPDTGGGGGASAQAGRTAPVGWIHPDDILGRSSVRVRAGERLSFGSYFNAFPASYWRRWTTVEAVILQVRTEGSGFVLLYCSNDVGSPRRLEIRQVHGSQHSVFEIPLTAFGDGGWCWFDLVAGGNGMELASARWCAASDVPAGKATLGITTFNRAEYCLDTIGAIEADPEVRKAVHELIVVDQGDRKVQDQAGYPDLARAMGGQLRVINQGNLGGSGGFARVMSETAQSGTSIYAILLDDDIVLEPEGILRAIAFADLCRIPTIVGGHMFDMYNKSVLNAFAEMVDPYRFLWGPGKGLGPHDFAVSGLRSSSILHRRWDADYNGWWMCLIPVRIIHEAGLPLPIFIKWDDAEYSLRARKLGFPTVSLPGAAVWHVSWADKDDAVDWQAYFHERNRLIAALLHSPYAKGGRVLRESLDTDFRHLFSMQYYPETIRLMALRDVLQGPAGLHAALKNTLPRLQALRADYSDAVLDHEPGALPSGHTGKGLSKPLGRRSGDAPRWGAWTLKAALKHTAQPVSRRMVAAVSHQDSKWWTLSRLDEAVVTNAEGTGAARYQRDPRQVRKMLAETAALKARLLAEWESLRAAYREALPGITSMEAWERTFRAD</sequence>
<keyword evidence="3 8" id="KW-0328">Glycosyltransferase</keyword>
<dbReference type="InterPro" id="IPR040492">
    <property type="entry name" value="GlfT2_N"/>
</dbReference>
<dbReference type="EMBL" id="JANFLP010000008">
    <property type="protein sequence ID" value="MCQ1949847.1"/>
    <property type="molecule type" value="Genomic_DNA"/>
</dbReference>
<dbReference type="Pfam" id="PF13641">
    <property type="entry name" value="Glyco_tranf_2_3"/>
    <property type="match status" value="1"/>
</dbReference>
<keyword evidence="9" id="KW-1185">Reference proteome</keyword>
<feature type="region of interest" description="Disordered" evidence="5">
    <location>
        <begin position="1"/>
        <end position="27"/>
    </location>
</feature>
<evidence type="ECO:0000256" key="4">
    <source>
        <dbReference type="ARBA" id="ARBA00022679"/>
    </source>
</evidence>
<comment type="caution">
    <text evidence="8">The sequence shown here is derived from an EMBL/GenBank/DDBJ whole genome shotgun (WGS) entry which is preliminary data.</text>
</comment>
<gene>
    <name evidence="8" type="ORF">NNX28_07875</name>
</gene>
<dbReference type="EC" id="2.4.-.-" evidence="8"/>
<reference evidence="8 9" key="1">
    <citation type="submission" date="2022-07" db="EMBL/GenBank/DDBJ databases">
        <title>Novel species in genus Arthrobacter.</title>
        <authorList>
            <person name="Liu Y."/>
        </authorList>
    </citation>
    <scope>NUCLEOTIDE SEQUENCE [LARGE SCALE GENOMIC DNA]</scope>
    <source>
        <strain evidence="9">zg-Y859</strain>
    </source>
</reference>
<accession>A0ABT1NQH0</accession>
<dbReference type="Proteomes" id="UP001206924">
    <property type="component" value="Unassembled WGS sequence"/>
</dbReference>
<comment type="pathway">
    <text evidence="1">Cell wall biogenesis; cell wall polysaccharide biosynthesis.</text>
</comment>
<evidence type="ECO:0000256" key="1">
    <source>
        <dbReference type="ARBA" id="ARBA00004776"/>
    </source>
</evidence>
<protein>
    <submittedName>
        <fullName evidence="8">Glycosyltransferase</fullName>
        <ecNumber evidence="8">2.4.-.-</ecNumber>
    </submittedName>
</protein>